<feature type="domain" description="Thoeris protein ThsB TIR-like" evidence="1">
    <location>
        <begin position="16"/>
        <end position="110"/>
    </location>
</feature>
<sequence>MANPFAPYQPQRRRIFVSYHHRGDQLYYEEFSSVFHDGFEAITDDSIERRIDSADFDYIMRSIRDNHLKGSSCAIVLCGRDTPKRRYVDWEIEASLSQGMGLIAVLLPTLEVFSNGGTAKPDRLQDNIDSGYAEWIWWHELWNSPASLTTIIERANSKSNRLIANNRRRMDRNG</sequence>
<dbReference type="InterPro" id="IPR036490">
    <property type="entry name" value="ThsB_TIR-like_sf"/>
</dbReference>
<dbReference type="AlphaFoldDB" id="A0A974A4B6"/>
<dbReference type="Gene3D" id="3.40.50.11200">
    <property type="match status" value="1"/>
</dbReference>
<evidence type="ECO:0000259" key="1">
    <source>
        <dbReference type="Pfam" id="PF08937"/>
    </source>
</evidence>
<name>A0A974A4B6_9BRAD</name>
<gene>
    <name evidence="2" type="ORF">HAP48_034940</name>
</gene>
<comment type="caution">
    <text evidence="2">The sequence shown here is derived from an EMBL/GenBank/DDBJ whole genome shotgun (WGS) entry which is preliminary data.</text>
</comment>
<dbReference type="SUPFAM" id="SSF52206">
    <property type="entry name" value="Hypothetical protein MTH538"/>
    <property type="match status" value="1"/>
</dbReference>
<dbReference type="InterPro" id="IPR015032">
    <property type="entry name" value="ThsB__TIR-like_domain"/>
</dbReference>
<organism evidence="2">
    <name type="scientific">Bradyrhizobium septentrionale</name>
    <dbReference type="NCBI Taxonomy" id="1404411"/>
    <lineage>
        <taxon>Bacteria</taxon>
        <taxon>Pseudomonadati</taxon>
        <taxon>Pseudomonadota</taxon>
        <taxon>Alphaproteobacteria</taxon>
        <taxon>Hyphomicrobiales</taxon>
        <taxon>Nitrobacteraceae</taxon>
        <taxon>Bradyrhizobium</taxon>
    </lineage>
</organism>
<reference evidence="2" key="1">
    <citation type="submission" date="2020-06" db="EMBL/GenBank/DDBJ databases">
        <title>Whole Genome Sequence of Bradyrhizobium sp. Strain 1S1.</title>
        <authorList>
            <person name="Bromfield E.S.P."/>
            <person name="Cloutier S."/>
        </authorList>
    </citation>
    <scope>NUCLEOTIDE SEQUENCE [LARGE SCALE GENOMIC DNA]</scope>
    <source>
        <strain evidence="2">1S1</strain>
    </source>
</reference>
<dbReference type="EMBL" id="JAAOLE020000001">
    <property type="protein sequence ID" value="NVI48060.1"/>
    <property type="molecule type" value="Genomic_DNA"/>
</dbReference>
<accession>A0A974A4B6</accession>
<protein>
    <submittedName>
        <fullName evidence="2">TIR domain-containing protein</fullName>
    </submittedName>
</protein>
<proteinExistence type="predicted"/>
<evidence type="ECO:0000313" key="2">
    <source>
        <dbReference type="EMBL" id="NVI48060.1"/>
    </source>
</evidence>
<dbReference type="Pfam" id="PF08937">
    <property type="entry name" value="ThsB_TIR"/>
    <property type="match status" value="1"/>
</dbReference>